<feature type="region of interest" description="Disordered" evidence="1">
    <location>
        <begin position="1"/>
        <end position="99"/>
    </location>
</feature>
<dbReference type="PROSITE" id="PS50802">
    <property type="entry name" value="OTU"/>
    <property type="match status" value="1"/>
</dbReference>
<feature type="domain" description="OTU" evidence="2">
    <location>
        <begin position="115"/>
        <end position="278"/>
    </location>
</feature>
<dbReference type="Gene3D" id="3.90.70.80">
    <property type="match status" value="1"/>
</dbReference>
<protein>
    <submittedName>
        <fullName evidence="3">Ubiquitinyl hydrolase</fullName>
        <ecNumber evidence="3">3.4.19.12</ecNumber>
    </submittedName>
</protein>
<feature type="compositionally biased region" description="Basic and acidic residues" evidence="1">
    <location>
        <begin position="42"/>
        <end position="65"/>
    </location>
</feature>
<dbReference type="GO" id="GO:0004843">
    <property type="term" value="F:cysteine-type deubiquitinase activity"/>
    <property type="evidence" value="ECO:0007669"/>
    <property type="project" value="UniProtKB-EC"/>
</dbReference>
<proteinExistence type="predicted"/>
<organism evidence="3 4">
    <name type="scientific">Skeletonema marinoi</name>
    <dbReference type="NCBI Taxonomy" id="267567"/>
    <lineage>
        <taxon>Eukaryota</taxon>
        <taxon>Sar</taxon>
        <taxon>Stramenopiles</taxon>
        <taxon>Ochrophyta</taxon>
        <taxon>Bacillariophyta</taxon>
        <taxon>Coscinodiscophyceae</taxon>
        <taxon>Thalassiosirophycidae</taxon>
        <taxon>Thalassiosirales</taxon>
        <taxon>Skeletonemataceae</taxon>
        <taxon>Skeletonema</taxon>
        <taxon>Skeletonema marinoi-dohrnii complex</taxon>
    </lineage>
</organism>
<dbReference type="PANTHER" id="PTHR12419:SF10">
    <property type="entry name" value="DEUBIQUITINASE OTUD6B"/>
    <property type="match status" value="1"/>
</dbReference>
<dbReference type="GO" id="GO:0016579">
    <property type="term" value="P:protein deubiquitination"/>
    <property type="evidence" value="ECO:0007669"/>
    <property type="project" value="TreeGrafter"/>
</dbReference>
<comment type="caution">
    <text evidence="3">The sequence shown here is derived from an EMBL/GenBank/DDBJ whole genome shotgun (WGS) entry which is preliminary data.</text>
</comment>
<dbReference type="InterPro" id="IPR050704">
    <property type="entry name" value="Peptidase_C85-like"/>
</dbReference>
<dbReference type="SUPFAM" id="SSF54001">
    <property type="entry name" value="Cysteine proteinases"/>
    <property type="match status" value="1"/>
</dbReference>
<sequence>MQQLKYGGSEGEIKTDNGDDKIKEEEPNNNNATPSTQSEQQQPKKEEKEDLTEEKFQAAKREKALAKKLKKKNAARQKEIDREQRIKEENSKAGPSRRQMEMEALQKLQLHPRELEVEEVEADGNCLYRAVSVQCSRLGVNISSDVAGQEGYGKIRSVCADVLLGENRAEYEPFAEFGEGHGAHDSGDHPATYEQYVNNVRSTSTWGGQLELRALSEALKVPIVVFSAESPLLTMGAEHDPDGEDGEGKDWSKKKAVLLSFHRHYYALGEHYNSVVPK</sequence>
<gene>
    <name evidence="3" type="ORF">QTG54_011841</name>
</gene>
<evidence type="ECO:0000313" key="4">
    <source>
        <dbReference type="Proteomes" id="UP001224775"/>
    </source>
</evidence>
<dbReference type="PANTHER" id="PTHR12419">
    <property type="entry name" value="OTU DOMAIN CONTAINING PROTEIN"/>
    <property type="match status" value="1"/>
</dbReference>
<accession>A0AAD8Y2D4</accession>
<evidence type="ECO:0000313" key="3">
    <source>
        <dbReference type="EMBL" id="KAK1737555.1"/>
    </source>
</evidence>
<name>A0AAD8Y2D4_9STRA</name>
<dbReference type="InterPro" id="IPR038765">
    <property type="entry name" value="Papain-like_cys_pep_sf"/>
</dbReference>
<feature type="compositionally biased region" description="Basic and acidic residues" evidence="1">
    <location>
        <begin position="11"/>
        <end position="26"/>
    </location>
</feature>
<reference evidence="3" key="1">
    <citation type="submission" date="2023-06" db="EMBL/GenBank/DDBJ databases">
        <title>Survivors Of The Sea: Transcriptome response of Skeletonema marinoi to long-term dormancy.</title>
        <authorList>
            <person name="Pinder M.I.M."/>
            <person name="Kourtchenko O."/>
            <person name="Robertson E.K."/>
            <person name="Larsson T."/>
            <person name="Maumus F."/>
            <person name="Osuna-Cruz C.M."/>
            <person name="Vancaester E."/>
            <person name="Stenow R."/>
            <person name="Vandepoele K."/>
            <person name="Ploug H."/>
            <person name="Bruchert V."/>
            <person name="Godhe A."/>
            <person name="Topel M."/>
        </authorList>
    </citation>
    <scope>NUCLEOTIDE SEQUENCE</scope>
    <source>
        <strain evidence="3">R05AC</strain>
    </source>
</reference>
<dbReference type="AlphaFoldDB" id="A0AAD8Y2D4"/>
<dbReference type="Pfam" id="PF02338">
    <property type="entry name" value="OTU"/>
    <property type="match status" value="1"/>
</dbReference>
<dbReference type="EMBL" id="JATAAI010000025">
    <property type="protein sequence ID" value="KAK1737555.1"/>
    <property type="molecule type" value="Genomic_DNA"/>
</dbReference>
<dbReference type="EC" id="3.4.19.12" evidence="3"/>
<evidence type="ECO:0000259" key="2">
    <source>
        <dbReference type="PROSITE" id="PS50802"/>
    </source>
</evidence>
<evidence type="ECO:0000256" key="1">
    <source>
        <dbReference type="SAM" id="MobiDB-lite"/>
    </source>
</evidence>
<feature type="compositionally biased region" description="Basic residues" evidence="1">
    <location>
        <begin position="66"/>
        <end position="75"/>
    </location>
</feature>
<feature type="compositionally biased region" description="Basic and acidic residues" evidence="1">
    <location>
        <begin position="76"/>
        <end position="91"/>
    </location>
</feature>
<dbReference type="Proteomes" id="UP001224775">
    <property type="component" value="Unassembled WGS sequence"/>
</dbReference>
<dbReference type="CDD" id="cd22748">
    <property type="entry name" value="OTU_OTUD6-like"/>
    <property type="match status" value="1"/>
</dbReference>
<keyword evidence="3" id="KW-0378">Hydrolase</keyword>
<dbReference type="InterPro" id="IPR003323">
    <property type="entry name" value="OTU_dom"/>
</dbReference>
<keyword evidence="4" id="KW-1185">Reference proteome</keyword>